<feature type="compositionally biased region" description="Acidic residues" evidence="1">
    <location>
        <begin position="71"/>
        <end position="81"/>
    </location>
</feature>
<name>A0A7R7VR69_ASPCH</name>
<keyword evidence="3" id="KW-1185">Reference proteome</keyword>
<proteinExistence type="predicted"/>
<dbReference type="Proteomes" id="UP000637239">
    <property type="component" value="Chromosome 5"/>
</dbReference>
<dbReference type="GeneID" id="66983652"/>
<evidence type="ECO:0000313" key="3">
    <source>
        <dbReference type="Proteomes" id="UP000637239"/>
    </source>
</evidence>
<dbReference type="RefSeq" id="XP_043137816.1">
    <property type="nucleotide sequence ID" value="XM_043280215.1"/>
</dbReference>
<sequence length="102" mass="11604">MLSTTVFTKQAQTDSDKGLQKGNLESKSESELNAPIPDLAAYLSSLEQQQQQLEQQFEQHEEQPQQPQEEQVIEEVQEQMEELQGKQEAQVQQNKTQSVGDT</sequence>
<feature type="compositionally biased region" description="Low complexity" evidence="1">
    <location>
        <begin position="47"/>
        <end position="56"/>
    </location>
</feature>
<dbReference type="AlphaFoldDB" id="A0A7R7VR69"/>
<accession>A0A7R7VR69</accession>
<protein>
    <submittedName>
        <fullName evidence="2">Uncharacterized protein</fullName>
    </submittedName>
</protein>
<reference evidence="2" key="2">
    <citation type="submission" date="2021-02" db="EMBL/GenBank/DDBJ databases">
        <title>Aspergillus chevalieri M1 genome sequence.</title>
        <authorList>
            <person name="Kadooka C."/>
            <person name="Mori K."/>
            <person name="Futagami T."/>
        </authorList>
    </citation>
    <scope>NUCLEOTIDE SEQUENCE</scope>
    <source>
        <strain evidence="2">M1</strain>
    </source>
</reference>
<dbReference type="KEGG" id="ache:ACHE_50492S"/>
<evidence type="ECO:0000313" key="2">
    <source>
        <dbReference type="EMBL" id="BCR89294.1"/>
    </source>
</evidence>
<evidence type="ECO:0000256" key="1">
    <source>
        <dbReference type="SAM" id="MobiDB-lite"/>
    </source>
</evidence>
<reference evidence="2" key="1">
    <citation type="submission" date="2021-01" db="EMBL/GenBank/DDBJ databases">
        <authorList>
            <consortium name="Aspergillus chevalieri M1 genome sequencing consortium"/>
            <person name="Kazuki M."/>
            <person name="Futagami T."/>
        </authorList>
    </citation>
    <scope>NUCLEOTIDE SEQUENCE</scope>
    <source>
        <strain evidence="2">M1</strain>
    </source>
</reference>
<feature type="region of interest" description="Disordered" evidence="1">
    <location>
        <begin position="1"/>
        <end position="102"/>
    </location>
</feature>
<feature type="compositionally biased region" description="Polar residues" evidence="1">
    <location>
        <begin position="1"/>
        <end position="13"/>
    </location>
</feature>
<gene>
    <name evidence="2" type="ORF">ACHE_50492S</name>
</gene>
<dbReference type="EMBL" id="AP024420">
    <property type="protein sequence ID" value="BCR89294.1"/>
    <property type="molecule type" value="Genomic_DNA"/>
</dbReference>
<feature type="compositionally biased region" description="Polar residues" evidence="1">
    <location>
        <begin position="87"/>
        <end position="102"/>
    </location>
</feature>
<feature type="compositionally biased region" description="Basic and acidic residues" evidence="1">
    <location>
        <begin position="14"/>
        <end position="30"/>
    </location>
</feature>
<organism evidence="2 3">
    <name type="scientific">Aspergillus chevalieri</name>
    <name type="common">Eurotium chevalieri</name>
    <dbReference type="NCBI Taxonomy" id="182096"/>
    <lineage>
        <taxon>Eukaryota</taxon>
        <taxon>Fungi</taxon>
        <taxon>Dikarya</taxon>
        <taxon>Ascomycota</taxon>
        <taxon>Pezizomycotina</taxon>
        <taxon>Eurotiomycetes</taxon>
        <taxon>Eurotiomycetidae</taxon>
        <taxon>Eurotiales</taxon>
        <taxon>Aspergillaceae</taxon>
        <taxon>Aspergillus</taxon>
        <taxon>Aspergillus subgen. Aspergillus</taxon>
    </lineage>
</organism>